<dbReference type="KEGG" id="pfus:ADJ77_10555"/>
<dbReference type="InterPro" id="IPR052336">
    <property type="entry name" value="MlaD_Phospholipid_Transporter"/>
</dbReference>
<sequence length="326" mass="34904">MNKIFTPQVKIALVAILAIIVLFFGMQFLKGLSFFSTNTHYQMKFNDITGLSASTPVYASGFKVGSVKNFKYDYANPGEPITVDVDIDKTLKIPEGTRAEIISDIMGNVKVDLKFGKSDKVLAANGVIDGCINDGAIGDLKGMVPSLQKMLPKLDSILASVNMLLADPAVQSSVHNVNQVTANLTTSTRELNQLLAQVNGSLPALTAKVNKVVDNANGMMVNANGGITEARGAIRGANGVLATLNNKVEGLDVEGTMSKVNATLESMNSFTAKLNSNEGTMGLMLNDPSLYNNLNNTMRSADSLLANVKAHPKRYVHFSIFGRKSK</sequence>
<dbReference type="PANTHER" id="PTHR33371:SF4">
    <property type="entry name" value="INTERMEMBRANE PHOSPHOLIPID TRANSPORT SYSTEM BINDING PROTEIN MLAD"/>
    <property type="match status" value="1"/>
</dbReference>
<evidence type="ECO:0000313" key="3">
    <source>
        <dbReference type="EMBL" id="AKU70232.1"/>
    </source>
</evidence>
<dbReference type="Proteomes" id="UP000060345">
    <property type="component" value="Chromosome 2"/>
</dbReference>
<feature type="domain" description="Mce/MlaD" evidence="2">
    <location>
        <begin position="39"/>
        <end position="114"/>
    </location>
</feature>
<dbReference type="InterPro" id="IPR003399">
    <property type="entry name" value="Mce/MlaD"/>
</dbReference>
<dbReference type="eggNOG" id="COG1463">
    <property type="taxonomic scope" value="Bacteria"/>
</dbReference>
<dbReference type="STRING" id="1236517.ADJ77_10555"/>
<evidence type="ECO:0000256" key="1">
    <source>
        <dbReference type="SAM" id="Phobius"/>
    </source>
</evidence>
<dbReference type="Pfam" id="PF02470">
    <property type="entry name" value="MlaD"/>
    <property type="match status" value="1"/>
</dbReference>
<organism evidence="3 5">
    <name type="scientific">Prevotella fusca JCM 17724</name>
    <dbReference type="NCBI Taxonomy" id="1236517"/>
    <lineage>
        <taxon>Bacteria</taxon>
        <taxon>Pseudomonadati</taxon>
        <taxon>Bacteroidota</taxon>
        <taxon>Bacteroidia</taxon>
        <taxon>Bacteroidales</taxon>
        <taxon>Prevotellaceae</taxon>
        <taxon>Prevotella</taxon>
    </lineage>
</organism>
<evidence type="ECO:0000259" key="2">
    <source>
        <dbReference type="Pfam" id="PF02470"/>
    </source>
</evidence>
<proteinExistence type="predicted"/>
<evidence type="ECO:0000313" key="6">
    <source>
        <dbReference type="Proteomes" id="UP000682005"/>
    </source>
</evidence>
<evidence type="ECO:0000313" key="4">
    <source>
        <dbReference type="EMBL" id="QUB85849.1"/>
    </source>
</evidence>
<keyword evidence="1" id="KW-1133">Transmembrane helix</keyword>
<name>A0A0K1NMB8_9BACT</name>
<dbReference type="Proteomes" id="UP000682005">
    <property type="component" value="Chromosome 2"/>
</dbReference>
<feature type="transmembrane region" description="Helical" evidence="1">
    <location>
        <begin position="12"/>
        <end position="29"/>
    </location>
</feature>
<keyword evidence="1" id="KW-0812">Transmembrane</keyword>
<dbReference type="EMBL" id="CP072369">
    <property type="protein sequence ID" value="QUB85849.1"/>
    <property type="molecule type" value="Genomic_DNA"/>
</dbReference>
<keyword evidence="6" id="KW-1185">Reference proteome</keyword>
<protein>
    <submittedName>
        <fullName evidence="4">MCE family protein</fullName>
    </submittedName>
    <submittedName>
        <fullName evidence="3">Mammalian cell entry protein</fullName>
    </submittedName>
</protein>
<evidence type="ECO:0000313" key="5">
    <source>
        <dbReference type="Proteomes" id="UP000060345"/>
    </source>
</evidence>
<reference evidence="4 6" key="2">
    <citation type="submission" date="2021-03" db="EMBL/GenBank/DDBJ databases">
        <title>Human Oral Microbial Genomes.</title>
        <authorList>
            <person name="Johnston C.D."/>
            <person name="Chen T."/>
            <person name="Dewhirst F.E."/>
        </authorList>
    </citation>
    <scope>NUCLEOTIDE SEQUENCE [LARGE SCALE GENOMIC DNA]</scope>
    <source>
        <strain evidence="4 6">W1435</strain>
    </source>
</reference>
<reference evidence="3 5" key="1">
    <citation type="submission" date="2015-07" db="EMBL/GenBank/DDBJ databases">
        <authorList>
            <person name="Noorani M."/>
        </authorList>
    </citation>
    <scope>NUCLEOTIDE SEQUENCE [LARGE SCALE GENOMIC DNA]</scope>
    <source>
        <strain evidence="3 5">W1435</strain>
    </source>
</reference>
<keyword evidence="1" id="KW-0472">Membrane</keyword>
<gene>
    <name evidence="3" type="ORF">ADJ77_10555</name>
    <name evidence="4" type="ORF">J5A51_00785</name>
</gene>
<dbReference type="PANTHER" id="PTHR33371">
    <property type="entry name" value="INTERMEMBRANE PHOSPHOLIPID TRANSPORT SYSTEM BINDING PROTEIN MLAD-RELATED"/>
    <property type="match status" value="1"/>
</dbReference>
<dbReference type="AlphaFoldDB" id="A0A0K1NMB8"/>
<accession>A0A0K1NMB8</accession>
<dbReference type="RefSeq" id="WP_050696391.1">
    <property type="nucleotide sequence ID" value="NZ_CP012075.1"/>
</dbReference>
<dbReference type="EMBL" id="CP012075">
    <property type="protein sequence ID" value="AKU70232.1"/>
    <property type="molecule type" value="Genomic_DNA"/>
</dbReference>